<organism evidence="1 2">
    <name type="scientific">Butyricicoccus porcorum</name>
    <dbReference type="NCBI Taxonomy" id="1945634"/>
    <lineage>
        <taxon>Bacteria</taxon>
        <taxon>Bacillati</taxon>
        <taxon>Bacillota</taxon>
        <taxon>Clostridia</taxon>
        <taxon>Eubacteriales</taxon>
        <taxon>Butyricicoccaceae</taxon>
        <taxon>Butyricicoccus</taxon>
    </lineage>
</organism>
<dbReference type="InterPro" id="IPR015424">
    <property type="entry name" value="PyrdxlP-dep_Trfase"/>
</dbReference>
<dbReference type="PANTHER" id="PTHR46658:SF1">
    <property type="entry name" value="CYS OR MET METABOLISM PYRIDOXAL-PHOSPHATE-DEPENDENT ENZYME"/>
    <property type="match status" value="1"/>
</dbReference>
<dbReference type="OrthoDB" id="9764766at2"/>
<dbReference type="RefSeq" id="WP_087021351.1">
    <property type="nucleotide sequence ID" value="NZ_CP178353.1"/>
</dbReference>
<dbReference type="Proteomes" id="UP000194903">
    <property type="component" value="Unassembled WGS sequence"/>
</dbReference>
<dbReference type="InterPro" id="IPR015421">
    <property type="entry name" value="PyrdxlP-dep_Trfase_major"/>
</dbReference>
<dbReference type="InterPro" id="IPR009651">
    <property type="entry name" value="Met_g_lyase_put"/>
</dbReference>
<gene>
    <name evidence="1" type="ORF">CBW42_11010</name>
</gene>
<dbReference type="Gene3D" id="3.90.1150.60">
    <property type="entry name" value="Methioning gamme-lyase, C-terminal domain"/>
    <property type="match status" value="1"/>
</dbReference>
<keyword evidence="2" id="KW-1185">Reference proteome</keyword>
<reference evidence="1 2" key="1">
    <citation type="submission" date="2017-05" db="EMBL/GenBank/DDBJ databases">
        <title>Butyricicoccus porcorum sp. nov. a butyrate-producing bacterium from the swine intestinal tract.</title>
        <authorList>
            <person name="Trachsel J."/>
            <person name="Humphrey S."/>
            <person name="Allen H.K."/>
        </authorList>
    </citation>
    <scope>NUCLEOTIDE SEQUENCE [LARGE SCALE GENOMIC DNA]</scope>
    <source>
        <strain evidence="1">BB10</strain>
    </source>
</reference>
<accession>A0A252F263</accession>
<dbReference type="Pfam" id="PF06838">
    <property type="entry name" value="Met_gamma_lyase"/>
    <property type="match status" value="1"/>
</dbReference>
<comment type="caution">
    <text evidence="1">The sequence shown here is derived from an EMBL/GenBank/DDBJ whole genome shotgun (WGS) entry which is preliminary data.</text>
</comment>
<sequence length="418" mass="44734">MNYLDISPEVRQLGCDAEKAIRPLFDRIDEISERNTEKVLAAFSKNRVGESMFAGTTGYGYDDQGRDTLDKIYADIFGTEAALVRIGFVNGTHALCCAMFSAVKTGDVVLSATGPAYDTLMNTITGDMAGSMKQYGIGYRQVEMKYGLPDIPAIVEAATAPDVKLVFIQRSKGYAVRETLSCEQIGEVCSAVRAANPNAVIMVDNCYGEFVEEIEPTQVGADIIAGSLIKNPGGGLAPTGGYIAGRKDLIENASYRLTAPGIGGECGCTMGQNRLLYQGLFLAPHTTAQALKTAIFCAKVMQMMGFEVHPLPEETRHDIIQTIAFGAPEPLCKFCEGIQAGAPVDSYVTPVPWDMPGYDDPVIMAAGAFVQGASIELSADAPMREPYVCYMQGGLTYPSGKAGILLAAERIRRAGYGV</sequence>
<dbReference type="PANTHER" id="PTHR46658">
    <property type="entry name" value="CYS OR MET METABOLISM PYRIDOXAL-PHOSPHATE-DEPENDENT ENZYME"/>
    <property type="match status" value="1"/>
</dbReference>
<name>A0A252F263_9FIRM</name>
<protein>
    <recommendedName>
        <fullName evidence="3">Aluminum resistance protein</fullName>
    </recommendedName>
</protein>
<dbReference type="EMBL" id="NHOC01000010">
    <property type="protein sequence ID" value="OUM19690.1"/>
    <property type="molecule type" value="Genomic_DNA"/>
</dbReference>
<dbReference type="SUPFAM" id="SSF53383">
    <property type="entry name" value="PLP-dependent transferases"/>
    <property type="match status" value="1"/>
</dbReference>
<dbReference type="Gene3D" id="3.40.640.10">
    <property type="entry name" value="Type I PLP-dependent aspartate aminotransferase-like (Major domain)"/>
    <property type="match status" value="1"/>
</dbReference>
<evidence type="ECO:0000313" key="1">
    <source>
        <dbReference type="EMBL" id="OUM19690.1"/>
    </source>
</evidence>
<evidence type="ECO:0008006" key="3">
    <source>
        <dbReference type="Google" id="ProtNLM"/>
    </source>
</evidence>
<evidence type="ECO:0000313" key="2">
    <source>
        <dbReference type="Proteomes" id="UP000194903"/>
    </source>
</evidence>
<dbReference type="AlphaFoldDB" id="A0A252F263"/>
<proteinExistence type="predicted"/>